<feature type="transmembrane region" description="Helical" evidence="6">
    <location>
        <begin position="6"/>
        <end position="26"/>
    </location>
</feature>
<evidence type="ECO:0000313" key="9">
    <source>
        <dbReference type="Proteomes" id="UP000800096"/>
    </source>
</evidence>
<dbReference type="GO" id="GO:0004497">
    <property type="term" value="F:monooxygenase activity"/>
    <property type="evidence" value="ECO:0007669"/>
    <property type="project" value="UniProtKB-KW"/>
</dbReference>
<keyword evidence="6" id="KW-1133">Transmembrane helix</keyword>
<evidence type="ECO:0000256" key="1">
    <source>
        <dbReference type="ARBA" id="ARBA00007992"/>
    </source>
</evidence>
<protein>
    <submittedName>
        <fullName evidence="8">Putative salicylate hydroxylase</fullName>
    </submittedName>
</protein>
<evidence type="ECO:0000259" key="7">
    <source>
        <dbReference type="Pfam" id="PF01494"/>
    </source>
</evidence>
<accession>A0A6A5QL10</accession>
<reference evidence="8" key="1">
    <citation type="journal article" date="2020" name="Stud. Mycol.">
        <title>101 Dothideomycetes genomes: a test case for predicting lifestyles and emergence of pathogens.</title>
        <authorList>
            <person name="Haridas S."/>
            <person name="Albert R."/>
            <person name="Binder M."/>
            <person name="Bloem J."/>
            <person name="Labutti K."/>
            <person name="Salamov A."/>
            <person name="Andreopoulos B."/>
            <person name="Baker S."/>
            <person name="Barry K."/>
            <person name="Bills G."/>
            <person name="Bluhm B."/>
            <person name="Cannon C."/>
            <person name="Castanera R."/>
            <person name="Culley D."/>
            <person name="Daum C."/>
            <person name="Ezra D."/>
            <person name="Gonzalez J."/>
            <person name="Henrissat B."/>
            <person name="Kuo A."/>
            <person name="Liang C."/>
            <person name="Lipzen A."/>
            <person name="Lutzoni F."/>
            <person name="Magnuson J."/>
            <person name="Mondo S."/>
            <person name="Nolan M."/>
            <person name="Ohm R."/>
            <person name="Pangilinan J."/>
            <person name="Park H.-J."/>
            <person name="Ramirez L."/>
            <person name="Alfaro M."/>
            <person name="Sun H."/>
            <person name="Tritt A."/>
            <person name="Yoshinaga Y."/>
            <person name="Zwiers L.-H."/>
            <person name="Turgeon B."/>
            <person name="Goodwin S."/>
            <person name="Spatafora J."/>
            <person name="Crous P."/>
            <person name="Grigoriev I."/>
        </authorList>
    </citation>
    <scope>NUCLEOTIDE SEQUENCE</scope>
    <source>
        <strain evidence="8">HMLAC05119</strain>
    </source>
</reference>
<keyword evidence="2" id="KW-0285">Flavoprotein</keyword>
<dbReference type="EMBL" id="ML979135">
    <property type="protein sequence ID" value="KAF1916431.1"/>
    <property type="molecule type" value="Genomic_DNA"/>
</dbReference>
<evidence type="ECO:0000256" key="3">
    <source>
        <dbReference type="ARBA" id="ARBA00022827"/>
    </source>
</evidence>
<proteinExistence type="inferred from homology"/>
<sequence>MSTSETSQTVTIIGAGVGGLILGLSLKKNGIHSRFFELRDPDFDFGGAIMVAPNALRVLDAIGVYSRVKSKGYEFDAMTYMTEPDHKITGQYYFGKKDLYDYDCLRIPRKSLIRELREMVMEAGIEIEYGQKFMKIVREDIDGVVFELADGRQERADLLVGADGIHSKVRSHLFPDIHPIYSGFMGVTYCFPRANLPVPSADFPLPVSIFGKRGAFVMSPQGVDGEEIFAGRQYKYDMQDRSGWDALLMRKDELIDLHQRDKEEWSPFVQAAQAQISTPEAHSMSIWPYYFVPKMQCWHSKTGRVVILGDAAHAVPPTAGQGANQSFEDSYSLAQVLGKTFHQGQKDLPEVLEAWETYRLERMDLVLALTDQVTYVRMSEEERAALPEEKRRQVQERDTLVSDLSWLYNIDIESDVEILLGAVSAP</sequence>
<dbReference type="GO" id="GO:0071949">
    <property type="term" value="F:FAD binding"/>
    <property type="evidence" value="ECO:0007669"/>
    <property type="project" value="InterPro"/>
</dbReference>
<name>A0A6A5QL10_AMPQU</name>
<dbReference type="OrthoDB" id="16820at2759"/>
<dbReference type="InterPro" id="IPR036188">
    <property type="entry name" value="FAD/NAD-bd_sf"/>
</dbReference>
<evidence type="ECO:0000313" key="8">
    <source>
        <dbReference type="EMBL" id="KAF1916431.1"/>
    </source>
</evidence>
<evidence type="ECO:0000256" key="6">
    <source>
        <dbReference type="SAM" id="Phobius"/>
    </source>
</evidence>
<dbReference type="InterPro" id="IPR050493">
    <property type="entry name" value="FAD-dep_Monooxygenase_BioMet"/>
</dbReference>
<gene>
    <name evidence="8" type="ORF">BDU57DRAFT_516554</name>
</gene>
<dbReference type="Proteomes" id="UP000800096">
    <property type="component" value="Unassembled WGS sequence"/>
</dbReference>
<keyword evidence="4" id="KW-0560">Oxidoreductase</keyword>
<dbReference type="Pfam" id="PF01494">
    <property type="entry name" value="FAD_binding_3"/>
    <property type="match status" value="1"/>
</dbReference>
<dbReference type="PRINTS" id="PR00420">
    <property type="entry name" value="RNGMNOXGNASE"/>
</dbReference>
<dbReference type="PANTHER" id="PTHR13789">
    <property type="entry name" value="MONOOXYGENASE"/>
    <property type="match status" value="1"/>
</dbReference>
<evidence type="ECO:0000256" key="4">
    <source>
        <dbReference type="ARBA" id="ARBA00023002"/>
    </source>
</evidence>
<keyword evidence="5" id="KW-0503">Monooxygenase</keyword>
<dbReference type="SUPFAM" id="SSF51905">
    <property type="entry name" value="FAD/NAD(P)-binding domain"/>
    <property type="match status" value="1"/>
</dbReference>
<keyword evidence="3" id="KW-0274">FAD</keyword>
<evidence type="ECO:0000256" key="2">
    <source>
        <dbReference type="ARBA" id="ARBA00022630"/>
    </source>
</evidence>
<dbReference type="PANTHER" id="PTHR13789:SF316">
    <property type="entry name" value="FAD-BINDING DOMAIN-CONTAINING PROTEIN"/>
    <property type="match status" value="1"/>
</dbReference>
<comment type="similarity">
    <text evidence="1">Belongs to the paxM FAD-dependent monooxygenase family.</text>
</comment>
<dbReference type="AlphaFoldDB" id="A0A6A5QL10"/>
<keyword evidence="9" id="KW-1185">Reference proteome</keyword>
<feature type="domain" description="FAD-binding" evidence="7">
    <location>
        <begin position="9"/>
        <end position="362"/>
    </location>
</feature>
<dbReference type="Gene3D" id="3.50.50.60">
    <property type="entry name" value="FAD/NAD(P)-binding domain"/>
    <property type="match status" value="1"/>
</dbReference>
<keyword evidence="6" id="KW-0812">Transmembrane</keyword>
<dbReference type="InterPro" id="IPR002938">
    <property type="entry name" value="FAD-bd"/>
</dbReference>
<evidence type="ECO:0000256" key="5">
    <source>
        <dbReference type="ARBA" id="ARBA00023033"/>
    </source>
</evidence>
<organism evidence="8 9">
    <name type="scientific">Ampelomyces quisqualis</name>
    <name type="common">Powdery mildew agent</name>
    <dbReference type="NCBI Taxonomy" id="50730"/>
    <lineage>
        <taxon>Eukaryota</taxon>
        <taxon>Fungi</taxon>
        <taxon>Dikarya</taxon>
        <taxon>Ascomycota</taxon>
        <taxon>Pezizomycotina</taxon>
        <taxon>Dothideomycetes</taxon>
        <taxon>Pleosporomycetidae</taxon>
        <taxon>Pleosporales</taxon>
        <taxon>Pleosporineae</taxon>
        <taxon>Phaeosphaeriaceae</taxon>
        <taxon>Ampelomyces</taxon>
    </lineage>
</organism>
<keyword evidence="6" id="KW-0472">Membrane</keyword>